<keyword evidence="2 3" id="KW-0413">Isomerase</keyword>
<dbReference type="Proteomes" id="UP001162734">
    <property type="component" value="Chromosome"/>
</dbReference>
<dbReference type="EMBL" id="AP025592">
    <property type="protein sequence ID" value="BDG06923.1"/>
    <property type="molecule type" value="Genomic_DNA"/>
</dbReference>
<dbReference type="NCBIfam" id="TIGR00689">
    <property type="entry name" value="rpiB_lacA_lacB"/>
    <property type="match status" value="1"/>
</dbReference>
<dbReference type="NCBIfam" id="NF004051">
    <property type="entry name" value="PRK05571.1"/>
    <property type="match status" value="1"/>
</dbReference>
<dbReference type="InterPro" id="IPR036569">
    <property type="entry name" value="RpiB_LacA_LacB_sf"/>
</dbReference>
<gene>
    <name evidence="3" type="primary">rpiB</name>
    <name evidence="3" type="ORF">AMPC_00360</name>
</gene>
<reference evidence="4" key="1">
    <citation type="journal article" date="2022" name="Int. J. Syst. Evol. Microbiol.">
        <title>Anaeromyxobacter oryzae sp. nov., Anaeromyxobacter diazotrophicus sp. nov. and Anaeromyxobacter paludicola sp. nov., isolated from paddy soils.</title>
        <authorList>
            <person name="Itoh H."/>
            <person name="Xu Z."/>
            <person name="Mise K."/>
            <person name="Masuda Y."/>
            <person name="Ushijima N."/>
            <person name="Hayakawa C."/>
            <person name="Shiratori Y."/>
            <person name="Senoo K."/>
        </authorList>
    </citation>
    <scope>NUCLEOTIDE SEQUENCE [LARGE SCALE GENOMIC DNA]</scope>
    <source>
        <strain evidence="4">Red630</strain>
    </source>
</reference>
<keyword evidence="4" id="KW-1185">Reference proteome</keyword>
<evidence type="ECO:0000256" key="2">
    <source>
        <dbReference type="ARBA" id="ARBA00023235"/>
    </source>
</evidence>
<proteinExistence type="inferred from homology"/>
<dbReference type="PIRSF" id="PIRSF005384">
    <property type="entry name" value="RpiB_LacA_B"/>
    <property type="match status" value="1"/>
</dbReference>
<dbReference type="Gene3D" id="3.40.1400.10">
    <property type="entry name" value="Sugar-phosphate isomerase, RpiB/LacA/LacB"/>
    <property type="match status" value="1"/>
</dbReference>
<protein>
    <submittedName>
        <fullName evidence="3">Ribose 5-phosphate isomerase B</fullName>
    </submittedName>
</protein>
<evidence type="ECO:0000313" key="4">
    <source>
        <dbReference type="Proteomes" id="UP001162734"/>
    </source>
</evidence>
<dbReference type="PANTHER" id="PTHR30345">
    <property type="entry name" value="RIBOSE-5-PHOSPHATE ISOMERASE B"/>
    <property type="match status" value="1"/>
</dbReference>
<accession>A0ABM7X535</accession>
<dbReference type="Pfam" id="PF02502">
    <property type="entry name" value="LacAB_rpiB"/>
    <property type="match status" value="1"/>
</dbReference>
<organism evidence="3 4">
    <name type="scientific">Anaeromyxobacter paludicola</name>
    <dbReference type="NCBI Taxonomy" id="2918171"/>
    <lineage>
        <taxon>Bacteria</taxon>
        <taxon>Pseudomonadati</taxon>
        <taxon>Myxococcota</taxon>
        <taxon>Myxococcia</taxon>
        <taxon>Myxococcales</taxon>
        <taxon>Cystobacterineae</taxon>
        <taxon>Anaeromyxobacteraceae</taxon>
        <taxon>Anaeromyxobacter</taxon>
    </lineage>
</organism>
<evidence type="ECO:0000313" key="3">
    <source>
        <dbReference type="EMBL" id="BDG06923.1"/>
    </source>
</evidence>
<name>A0ABM7X535_9BACT</name>
<sequence>MEGKIVAGSDHAGLSLRAEAVKVAQAAGFEVEDLGPFSGDSVDYPEYARQVAERVASGAARFGILVCGTGIGMSISANKIHGVRAALCTNEFEARMARAHNDANVLCLGQRVLGPGLGAAIVAAFLAEPFEGGRHARRVELIKALEK</sequence>
<dbReference type="GO" id="GO:0016853">
    <property type="term" value="F:isomerase activity"/>
    <property type="evidence" value="ECO:0007669"/>
    <property type="project" value="UniProtKB-KW"/>
</dbReference>
<dbReference type="NCBIfam" id="TIGR01120">
    <property type="entry name" value="rpiB"/>
    <property type="match status" value="1"/>
</dbReference>
<dbReference type="SUPFAM" id="SSF89623">
    <property type="entry name" value="Ribose/Galactose isomerase RpiB/AlsB"/>
    <property type="match status" value="1"/>
</dbReference>
<comment type="similarity">
    <text evidence="1">Belongs to the LacAB/RpiB family.</text>
</comment>
<evidence type="ECO:0000256" key="1">
    <source>
        <dbReference type="ARBA" id="ARBA00008754"/>
    </source>
</evidence>
<dbReference type="PANTHER" id="PTHR30345:SF0">
    <property type="entry name" value="DNA DAMAGE-REPAIR_TOLERATION PROTEIN DRT102"/>
    <property type="match status" value="1"/>
</dbReference>
<dbReference type="RefSeq" id="WP_248343505.1">
    <property type="nucleotide sequence ID" value="NZ_AP025592.1"/>
</dbReference>
<dbReference type="InterPro" id="IPR004785">
    <property type="entry name" value="RpiB"/>
</dbReference>
<dbReference type="InterPro" id="IPR003500">
    <property type="entry name" value="RpiB_LacA_LacB"/>
</dbReference>